<gene>
    <name evidence="5" type="ORF">DESAM_22896</name>
</gene>
<dbReference type="eggNOG" id="COG0457">
    <property type="taxonomic scope" value="Bacteria"/>
</dbReference>
<comment type="catalytic activity">
    <reaction evidence="2">
        <text>2 GTP = 3',3'-c-di-GMP + 2 diphosphate</text>
        <dbReference type="Rhea" id="RHEA:24898"/>
        <dbReference type="ChEBI" id="CHEBI:33019"/>
        <dbReference type="ChEBI" id="CHEBI:37565"/>
        <dbReference type="ChEBI" id="CHEBI:58805"/>
        <dbReference type="EC" id="2.7.7.65"/>
    </reaction>
</comment>
<feature type="repeat" description="TPR" evidence="3">
    <location>
        <begin position="648"/>
        <end position="681"/>
    </location>
</feature>
<dbReference type="HOGENOM" id="CLU_351178_0_0_7"/>
<reference evidence="5 6" key="1">
    <citation type="submission" date="2012-10" db="EMBL/GenBank/DDBJ databases">
        <authorList>
            <person name="Genoscope - CEA"/>
        </authorList>
    </citation>
    <scope>NUCLEOTIDE SEQUENCE [LARGE SCALE GENOMIC DNA]</scope>
    <source>
        <strain evidence="6">AM13 / DSM 14728</strain>
    </source>
</reference>
<dbReference type="SUPFAM" id="SSF48452">
    <property type="entry name" value="TPR-like"/>
    <property type="match status" value="1"/>
</dbReference>
<dbReference type="PANTHER" id="PTHR45138">
    <property type="entry name" value="REGULATORY COMPONENTS OF SENSORY TRANSDUCTION SYSTEM"/>
    <property type="match status" value="1"/>
</dbReference>
<dbReference type="Pfam" id="PF00990">
    <property type="entry name" value="GGDEF"/>
    <property type="match status" value="1"/>
</dbReference>
<dbReference type="InterPro" id="IPR029787">
    <property type="entry name" value="Nucleotide_cyclase"/>
</dbReference>
<dbReference type="InterPro" id="IPR011990">
    <property type="entry name" value="TPR-like_helical_dom_sf"/>
</dbReference>
<dbReference type="InterPro" id="IPR050469">
    <property type="entry name" value="Diguanylate_Cyclase"/>
</dbReference>
<name>L0RED6_9BACT</name>
<keyword evidence="5" id="KW-0723">Serine/threonine-protein kinase</keyword>
<keyword evidence="5" id="KW-0808">Transferase</keyword>
<dbReference type="PROSITE" id="PS50293">
    <property type="entry name" value="TPR_REGION"/>
    <property type="match status" value="1"/>
</dbReference>
<dbReference type="OrthoDB" id="5430072at2"/>
<evidence type="ECO:0000313" key="5">
    <source>
        <dbReference type="EMBL" id="CCO25163.1"/>
    </source>
</evidence>
<evidence type="ECO:0000256" key="1">
    <source>
        <dbReference type="ARBA" id="ARBA00012528"/>
    </source>
</evidence>
<organism evidence="5 6">
    <name type="scientific">Maridesulfovibrio hydrothermalis AM13 = DSM 14728</name>
    <dbReference type="NCBI Taxonomy" id="1121451"/>
    <lineage>
        <taxon>Bacteria</taxon>
        <taxon>Pseudomonadati</taxon>
        <taxon>Thermodesulfobacteriota</taxon>
        <taxon>Desulfovibrionia</taxon>
        <taxon>Desulfovibrionales</taxon>
        <taxon>Desulfovibrionaceae</taxon>
        <taxon>Maridesulfovibrio</taxon>
    </lineage>
</organism>
<dbReference type="Proteomes" id="UP000010808">
    <property type="component" value="Chromosome"/>
</dbReference>
<sequence>MQVIAIAMNKDNLFKDGIGLTPQDLIRYEHTLKDLIHEFLPFESYSLYFPRPAKGQFRAELECSYNQEAGELMLPLRLLGRDMCYFIARGVTVKAPATSALYLEALATCSLEKILLYKTSITDKLTGMATREHFMSKLVKELDLIQNCMMPAPGGCKDPGIPTFSGSVGVVVLDMDNFQRINDRYGYELGDSIISDVARRISDVVFESVVCARIFDDKYAFLIPDGRPKVCAKLAEELRALVESIPVQDPVTRDVIKISVSAGFANYPQALSGPHFKRTAEEQSRILMRKAAKAVATAKDFGRNCVFAYSDILKKGGKVLEVLPLQRLALSIGQSVDAREGGRFLVWSPDYQSGAQAKLTEDERISGTYPTMYKAEIVVIEVQEEIAFAEILHLSDPAWPVTEGDRLSMLNEKDSFFDAQAGPESSKTPQRDMVTGLYSYKEFIGRYSRMRQNMEKFSIAVLRLAASPAEHGGNFQKLTDAQVQKVASRAETIFDESCMGGRYSLNSLIYFYPQEESDSVMENILRLIRECSADFDIELGAGVSSFPFLNYRRSEILDNCRKALDHSLMMDQPMVAQFDSVSLNISADRLYVDGDIYGAIEEFKLALLADSDNILARNSLGICYAQVGKPEQARKQFELVLEITPKNIMALYNLGWVCQMLGNREKAREAYEKCLELEPENVFSLVRLGVLAEQDKGLDEAEQFYLKAADLKGGDSLTMRHLARISYARKDVNKAREYLHLALNANHNDAYAMNLLARLYLESGEDPQIAEVLARQSSALKPGKEQFWETLAEVLVAQGKDSEAEQVLSRI</sequence>
<dbReference type="Pfam" id="PF13424">
    <property type="entry name" value="TPR_12"/>
    <property type="match status" value="1"/>
</dbReference>
<dbReference type="EMBL" id="FO203522">
    <property type="protein sequence ID" value="CCO25163.1"/>
    <property type="molecule type" value="Genomic_DNA"/>
</dbReference>
<keyword evidence="3" id="KW-0802">TPR repeat</keyword>
<dbReference type="Gene3D" id="3.30.70.270">
    <property type="match status" value="1"/>
</dbReference>
<feature type="repeat" description="TPR" evidence="3">
    <location>
        <begin position="614"/>
        <end position="647"/>
    </location>
</feature>
<evidence type="ECO:0000259" key="4">
    <source>
        <dbReference type="PROSITE" id="PS50887"/>
    </source>
</evidence>
<dbReference type="eggNOG" id="COG2199">
    <property type="taxonomic scope" value="Bacteria"/>
</dbReference>
<dbReference type="STRING" id="1121451.DESAM_22896"/>
<dbReference type="SMART" id="SM00028">
    <property type="entry name" value="TPR"/>
    <property type="match status" value="4"/>
</dbReference>
<dbReference type="SUPFAM" id="SSF55073">
    <property type="entry name" value="Nucleotide cyclase"/>
    <property type="match status" value="1"/>
</dbReference>
<keyword evidence="6" id="KW-1185">Reference proteome</keyword>
<dbReference type="PROSITE" id="PS50005">
    <property type="entry name" value="TPR"/>
    <property type="match status" value="2"/>
</dbReference>
<feature type="domain" description="GGDEF" evidence="4">
    <location>
        <begin position="166"/>
        <end position="311"/>
    </location>
</feature>
<dbReference type="PROSITE" id="PS50887">
    <property type="entry name" value="GGDEF"/>
    <property type="match status" value="1"/>
</dbReference>
<dbReference type="Gene3D" id="1.25.40.10">
    <property type="entry name" value="Tetratricopeptide repeat domain"/>
    <property type="match status" value="1"/>
</dbReference>
<dbReference type="SMART" id="SM00267">
    <property type="entry name" value="GGDEF"/>
    <property type="match status" value="1"/>
</dbReference>
<dbReference type="InterPro" id="IPR043128">
    <property type="entry name" value="Rev_trsase/Diguanyl_cyclase"/>
</dbReference>
<dbReference type="GO" id="GO:0004674">
    <property type="term" value="F:protein serine/threonine kinase activity"/>
    <property type="evidence" value="ECO:0007669"/>
    <property type="project" value="UniProtKB-KW"/>
</dbReference>
<protein>
    <recommendedName>
        <fullName evidence="1">diguanylate cyclase</fullName>
        <ecNumber evidence="1">2.7.7.65</ecNumber>
    </recommendedName>
</protein>
<evidence type="ECO:0000256" key="2">
    <source>
        <dbReference type="ARBA" id="ARBA00034247"/>
    </source>
</evidence>
<dbReference type="InterPro" id="IPR000160">
    <property type="entry name" value="GGDEF_dom"/>
</dbReference>
<evidence type="ECO:0000256" key="3">
    <source>
        <dbReference type="PROSITE-ProRule" id="PRU00339"/>
    </source>
</evidence>
<dbReference type="PANTHER" id="PTHR45138:SF9">
    <property type="entry name" value="DIGUANYLATE CYCLASE DGCM-RELATED"/>
    <property type="match status" value="1"/>
</dbReference>
<keyword evidence="5" id="KW-0418">Kinase</keyword>
<dbReference type="InterPro" id="IPR019734">
    <property type="entry name" value="TPR_rpt"/>
</dbReference>
<dbReference type="KEGG" id="dhy:DESAM_22896"/>
<proteinExistence type="predicted"/>
<dbReference type="NCBIfam" id="TIGR00254">
    <property type="entry name" value="GGDEF"/>
    <property type="match status" value="1"/>
</dbReference>
<dbReference type="CDD" id="cd01949">
    <property type="entry name" value="GGDEF"/>
    <property type="match status" value="1"/>
</dbReference>
<dbReference type="AlphaFoldDB" id="L0RED6"/>
<dbReference type="GO" id="GO:0052621">
    <property type="term" value="F:diguanylate cyclase activity"/>
    <property type="evidence" value="ECO:0007669"/>
    <property type="project" value="UniProtKB-EC"/>
</dbReference>
<evidence type="ECO:0000313" key="6">
    <source>
        <dbReference type="Proteomes" id="UP000010808"/>
    </source>
</evidence>
<dbReference type="EC" id="2.7.7.65" evidence="1"/>
<accession>L0RED6</accession>
<dbReference type="PATRIC" id="fig|1121451.3.peg.3101"/>